<dbReference type="Proteomes" id="UP001163223">
    <property type="component" value="Chromosome"/>
</dbReference>
<proteinExistence type="predicted"/>
<accession>A0ACD4NK70</accession>
<reference evidence="1" key="1">
    <citation type="submission" date="2022-11" db="EMBL/GenBank/DDBJ databases">
        <title>beta-Carotene-producing bacterium, Jeongeuplla avenae sp. nov., alleviates the salt stress of Arabidopsis seedlings.</title>
        <authorList>
            <person name="Jiang L."/>
            <person name="Lee J."/>
        </authorList>
    </citation>
    <scope>NUCLEOTIDE SEQUENCE</scope>
    <source>
        <strain evidence="1">DY_R2A_6</strain>
    </source>
</reference>
<keyword evidence="1" id="KW-0378">Hydrolase</keyword>
<dbReference type="EMBL" id="CP113520">
    <property type="protein sequence ID" value="WAJ27186.1"/>
    <property type="molecule type" value="Genomic_DNA"/>
</dbReference>
<evidence type="ECO:0000313" key="1">
    <source>
        <dbReference type="EMBL" id="WAJ27186.1"/>
    </source>
</evidence>
<keyword evidence="2" id="KW-1185">Reference proteome</keyword>
<name>A0ACD4NK70_9HYPH</name>
<evidence type="ECO:0000313" key="2">
    <source>
        <dbReference type="Proteomes" id="UP001163223"/>
    </source>
</evidence>
<organism evidence="1 2">
    <name type="scientific">Antarcticirhabdus aurantiaca</name>
    <dbReference type="NCBI Taxonomy" id="2606717"/>
    <lineage>
        <taxon>Bacteria</taxon>
        <taxon>Pseudomonadati</taxon>
        <taxon>Pseudomonadota</taxon>
        <taxon>Alphaproteobacteria</taxon>
        <taxon>Hyphomicrobiales</taxon>
        <taxon>Aurantimonadaceae</taxon>
        <taxon>Antarcticirhabdus</taxon>
    </lineage>
</organism>
<protein>
    <submittedName>
        <fullName evidence="1">Gamma-glutamyl-gamma-aminobutyrate hydrolase family protein</fullName>
    </submittedName>
</protein>
<gene>
    <name evidence="1" type="ORF">OXU80_20350</name>
</gene>
<sequence>MPLNLLVVASETPDQCEARRRSVGAASHETFASTLASLDPEATMSHLSCVDGTPTPMAAALQRFDGVFFAGSPIQMHEESAETRSAADFAARIFEAGVPAFGSCAGLQIATVAAGGTCKAREGTMEAGFARGIVATPAGRSHPLLRGRPLVWEAPAMHSSMVEAMPPGGTVLASTKTTPVEAAEIRSGNGVFWGVQYHPELTIAEIAASLRRQSDDLMEQGMARDRSAVEAYARALEALHEDAGRLDIAWQIGVDEEVTDPDRRMRELRNFLTLISST</sequence>